<dbReference type="InterPro" id="IPR001005">
    <property type="entry name" value="SANT/Myb"/>
</dbReference>
<evidence type="ECO:0000256" key="4">
    <source>
        <dbReference type="ARBA" id="ARBA00023163"/>
    </source>
</evidence>
<dbReference type="InterPro" id="IPR009057">
    <property type="entry name" value="Homeodomain-like_sf"/>
</dbReference>
<gene>
    <name evidence="9" type="ORF">G2W53_034531</name>
</gene>
<keyword evidence="2" id="KW-0805">Transcription regulation</keyword>
<dbReference type="InterPro" id="IPR015495">
    <property type="entry name" value="Myb_TF_plants"/>
</dbReference>
<dbReference type="OrthoDB" id="2143914at2759"/>
<name>A0A834T2T6_9FABA</name>
<dbReference type="SMART" id="SM00717">
    <property type="entry name" value="SANT"/>
    <property type="match status" value="2"/>
</dbReference>
<protein>
    <submittedName>
        <fullName evidence="9">Transcription factor MYB111</fullName>
    </submittedName>
</protein>
<dbReference type="FunFam" id="1.10.10.60:FF:000121">
    <property type="entry name" value="Myb transcription factor"/>
    <property type="match status" value="1"/>
</dbReference>
<keyword evidence="10" id="KW-1185">Reference proteome</keyword>
<feature type="domain" description="HTH myb-type" evidence="8">
    <location>
        <begin position="9"/>
        <end position="61"/>
    </location>
</feature>
<dbReference type="Proteomes" id="UP000634136">
    <property type="component" value="Unassembled WGS sequence"/>
</dbReference>
<evidence type="ECO:0000256" key="3">
    <source>
        <dbReference type="ARBA" id="ARBA00023125"/>
    </source>
</evidence>
<dbReference type="AlphaFoldDB" id="A0A834T2T6"/>
<evidence type="ECO:0000259" key="7">
    <source>
        <dbReference type="PROSITE" id="PS50090"/>
    </source>
</evidence>
<evidence type="ECO:0000313" key="9">
    <source>
        <dbReference type="EMBL" id="KAF7813555.1"/>
    </source>
</evidence>
<dbReference type="CDD" id="cd00167">
    <property type="entry name" value="SANT"/>
    <property type="match status" value="2"/>
</dbReference>
<feature type="region of interest" description="Disordered" evidence="6">
    <location>
        <begin position="143"/>
        <end position="169"/>
    </location>
</feature>
<dbReference type="PANTHER" id="PTHR47999:SF111">
    <property type="entry name" value="TRANSCRIPTION FACTOR MYB11-RELATED"/>
    <property type="match status" value="1"/>
</dbReference>
<accession>A0A834T2T6</accession>
<evidence type="ECO:0000256" key="5">
    <source>
        <dbReference type="ARBA" id="ARBA00023242"/>
    </source>
</evidence>
<dbReference type="GO" id="GO:0003677">
    <property type="term" value="F:DNA binding"/>
    <property type="evidence" value="ECO:0007669"/>
    <property type="project" value="UniProtKB-KW"/>
</dbReference>
<feature type="domain" description="Myb-like" evidence="7">
    <location>
        <begin position="9"/>
        <end position="61"/>
    </location>
</feature>
<dbReference type="PROSITE" id="PS50090">
    <property type="entry name" value="MYB_LIKE"/>
    <property type="match status" value="2"/>
</dbReference>
<comment type="subcellular location">
    <subcellularLocation>
        <location evidence="1">Nucleus</location>
    </subcellularLocation>
</comment>
<keyword evidence="5" id="KW-0539">Nucleus</keyword>
<dbReference type="EMBL" id="JAAIUW010000010">
    <property type="protein sequence ID" value="KAF7813555.1"/>
    <property type="molecule type" value="Genomic_DNA"/>
</dbReference>
<dbReference type="PROSITE" id="PS51294">
    <property type="entry name" value="HTH_MYB"/>
    <property type="match status" value="2"/>
</dbReference>
<feature type="domain" description="HTH myb-type" evidence="8">
    <location>
        <begin position="62"/>
        <end position="116"/>
    </location>
</feature>
<dbReference type="InterPro" id="IPR017930">
    <property type="entry name" value="Myb_dom"/>
</dbReference>
<evidence type="ECO:0000256" key="1">
    <source>
        <dbReference type="ARBA" id="ARBA00004123"/>
    </source>
</evidence>
<evidence type="ECO:0000313" key="10">
    <source>
        <dbReference type="Proteomes" id="UP000634136"/>
    </source>
</evidence>
<dbReference type="Pfam" id="PF00249">
    <property type="entry name" value="Myb_DNA-binding"/>
    <property type="match status" value="2"/>
</dbReference>
<evidence type="ECO:0000259" key="8">
    <source>
        <dbReference type="PROSITE" id="PS51294"/>
    </source>
</evidence>
<sequence>MGRAPCCEKVGLKKGRWTAEEDRILTQYIQQHGEGSWRSLPKNAGLSRCGKSCRLRWINYLRADVKRGNITPQEEEIIVKLHAALGNRWSVIAGQLPGRTDNEIKNYWNSHLRRKIYCFMKSLNDSLPSAHIASVLNHIPSSASSKRRAAGGRRSPTQPPPIKQNNSIPSAARKVFDKMSQPKPTSQAIEHVGLVVGSASSWSLTHQDEATEATLCPPGIDTEAGGRVESSLGPYQWLDDEIMKLSYMLESGVFVNPSEDNIVALDQVDDMMMMSRNDGIVGGDLYELVGKEIMGITTNNAELSGCNSSENSVYDYQWLDFDWDVGGGVHQVQPYDNNQWGFCEEDEEDQKMTCLWGNNGNGEEFGEDAVEVIHFNEVNNVSELVLQWKTKIGSKTAIQNLLHTCDLCFDVNAGKPVKVSESCLPHNLSLNSTSCSFFSCNLGTSSAKLREDIRSFVFDAIQEDNFTLKESSPEVSTPCVSSLNFCSKRIPKASPPITLYLTGDFGLSESSKTLLMR</sequence>
<dbReference type="GO" id="GO:0005634">
    <property type="term" value="C:nucleus"/>
    <property type="evidence" value="ECO:0007669"/>
    <property type="project" value="UniProtKB-SubCell"/>
</dbReference>
<reference evidence="9" key="1">
    <citation type="submission" date="2020-09" db="EMBL/GenBank/DDBJ databases">
        <title>Genome-Enabled Discovery of Anthraquinone Biosynthesis in Senna tora.</title>
        <authorList>
            <person name="Kang S.-H."/>
            <person name="Pandey R.P."/>
            <person name="Lee C.-M."/>
            <person name="Sim J.-S."/>
            <person name="Jeong J.-T."/>
            <person name="Choi B.-S."/>
            <person name="Jung M."/>
            <person name="Ginzburg D."/>
            <person name="Zhao K."/>
            <person name="Won S.Y."/>
            <person name="Oh T.-J."/>
            <person name="Yu Y."/>
            <person name="Kim N.-H."/>
            <person name="Lee O.R."/>
            <person name="Lee T.-H."/>
            <person name="Bashyal P."/>
            <person name="Kim T.-S."/>
            <person name="Lee W.-H."/>
            <person name="Kawkins C."/>
            <person name="Kim C.-K."/>
            <person name="Kim J.S."/>
            <person name="Ahn B.O."/>
            <person name="Rhee S.Y."/>
            <person name="Sohng J.K."/>
        </authorList>
    </citation>
    <scope>NUCLEOTIDE SEQUENCE</scope>
    <source>
        <tissue evidence="9">Leaf</tissue>
    </source>
</reference>
<organism evidence="9 10">
    <name type="scientific">Senna tora</name>
    <dbReference type="NCBI Taxonomy" id="362788"/>
    <lineage>
        <taxon>Eukaryota</taxon>
        <taxon>Viridiplantae</taxon>
        <taxon>Streptophyta</taxon>
        <taxon>Embryophyta</taxon>
        <taxon>Tracheophyta</taxon>
        <taxon>Spermatophyta</taxon>
        <taxon>Magnoliopsida</taxon>
        <taxon>eudicotyledons</taxon>
        <taxon>Gunneridae</taxon>
        <taxon>Pentapetalae</taxon>
        <taxon>rosids</taxon>
        <taxon>fabids</taxon>
        <taxon>Fabales</taxon>
        <taxon>Fabaceae</taxon>
        <taxon>Caesalpinioideae</taxon>
        <taxon>Cassia clade</taxon>
        <taxon>Senna</taxon>
    </lineage>
</organism>
<feature type="domain" description="Myb-like" evidence="7">
    <location>
        <begin position="62"/>
        <end position="112"/>
    </location>
</feature>
<evidence type="ECO:0000256" key="2">
    <source>
        <dbReference type="ARBA" id="ARBA00023015"/>
    </source>
</evidence>
<keyword evidence="4" id="KW-0804">Transcription</keyword>
<dbReference type="PANTHER" id="PTHR47999">
    <property type="entry name" value="TRANSCRIPTION FACTOR MYB8-RELATED-RELATED"/>
    <property type="match status" value="1"/>
</dbReference>
<dbReference type="SUPFAM" id="SSF46689">
    <property type="entry name" value="Homeodomain-like"/>
    <property type="match status" value="1"/>
</dbReference>
<comment type="caution">
    <text evidence="9">The sequence shown here is derived from an EMBL/GenBank/DDBJ whole genome shotgun (WGS) entry which is preliminary data.</text>
</comment>
<dbReference type="Gene3D" id="1.10.10.60">
    <property type="entry name" value="Homeodomain-like"/>
    <property type="match status" value="2"/>
</dbReference>
<keyword evidence="3" id="KW-0238">DNA-binding</keyword>
<evidence type="ECO:0000256" key="6">
    <source>
        <dbReference type="SAM" id="MobiDB-lite"/>
    </source>
</evidence>
<proteinExistence type="predicted"/>